<keyword evidence="2" id="KW-0012">Acyltransferase</keyword>
<dbReference type="PANTHER" id="PTHR43584">
    <property type="entry name" value="NUCLEOTIDYL TRANSFERASE"/>
    <property type="match status" value="1"/>
</dbReference>
<reference evidence="3 4" key="1">
    <citation type="journal article" date="2020" name="Microorganisms">
        <title>Polyphasic Characterisation of Cedecea colo sp. nov., a New Enteric Bacterium Isolated from the Koala Hindgut.</title>
        <authorList>
            <person name="Boath J.M."/>
            <person name="Dakhal S."/>
            <person name="Van T.T.H."/>
            <person name="Moore R.J."/>
            <person name="Dekiwadia C."/>
            <person name="Macreadie I.G."/>
        </authorList>
    </citation>
    <scope>NUCLEOTIDE SEQUENCE [LARGE SCALE GENOMIC DNA]</scope>
    <source>
        <strain evidence="3 4">ZA</strain>
    </source>
</reference>
<dbReference type="RefSeq" id="WP_167606990.1">
    <property type="nucleotide sequence ID" value="NZ_SOYS01000001.1"/>
</dbReference>
<name>A0ABX0VHQ9_9ENTR</name>
<gene>
    <name evidence="3" type="ORF">E2L00_03430</name>
</gene>
<evidence type="ECO:0000256" key="1">
    <source>
        <dbReference type="ARBA" id="ARBA00022679"/>
    </source>
</evidence>
<dbReference type="Gene3D" id="2.160.10.10">
    <property type="entry name" value="Hexapeptide repeat proteins"/>
    <property type="match status" value="1"/>
</dbReference>
<dbReference type="InterPro" id="IPR048014">
    <property type="entry name" value="YdcK-like"/>
</dbReference>
<dbReference type="InterPro" id="IPR050065">
    <property type="entry name" value="GlmU-like"/>
</dbReference>
<dbReference type="CDD" id="cd00208">
    <property type="entry name" value="LbetaH"/>
    <property type="match status" value="1"/>
</dbReference>
<keyword evidence="1" id="KW-0808">Transferase</keyword>
<sequence>MRKYELTEDSQLHDYLLDGEKQRIRLWQIRALQDFSDVKAGQTGGWVESEASLDQQGECWIYDSQSLVFGGSDVKDDAQIHGASTLCHQAHVSGHAFVEDSLVSGECFIRENARVINDSQIIALRGLTADHDQLLQIYGNAVVRASRVVHQAQIYGDAVVSNAFIEHRAEVFGHAVLEGNEDNNVWICDCARVFENARIIAGSGEDQIPTIRYSSQIYGNAVIEGDCVLKHHVHIFDDATLIGGPVLLDNHVQIYGSARVTGNVLIENNVQVCDLATVDGINGEAIHIRGNKAVNGDQRVTRTPFYGVF</sequence>
<proteinExistence type="predicted"/>
<accession>A0ABX0VHQ9</accession>
<keyword evidence="4" id="KW-1185">Reference proteome</keyword>
<dbReference type="Pfam" id="PF18836">
    <property type="entry name" value="B_solenoid_ydck"/>
    <property type="match status" value="3"/>
</dbReference>
<dbReference type="NCBIfam" id="NF040481">
    <property type="entry name" value="YdcK_fam"/>
    <property type="match status" value="1"/>
</dbReference>
<evidence type="ECO:0000256" key="2">
    <source>
        <dbReference type="ARBA" id="ARBA00023315"/>
    </source>
</evidence>
<comment type="caution">
    <text evidence="3">The sequence shown here is derived from an EMBL/GenBank/DDBJ whole genome shotgun (WGS) entry which is preliminary data.</text>
</comment>
<dbReference type="PANTHER" id="PTHR43584:SF2">
    <property type="entry name" value="NUCLEOSIDE-DIPHOSPHATE-SUGAR PYROPHOSPHORYLASES"/>
    <property type="match status" value="1"/>
</dbReference>
<organism evidence="3 4">
    <name type="scientific">Cedecea colo</name>
    <dbReference type="NCBI Taxonomy" id="2552946"/>
    <lineage>
        <taxon>Bacteria</taxon>
        <taxon>Pseudomonadati</taxon>
        <taxon>Pseudomonadota</taxon>
        <taxon>Gammaproteobacteria</taxon>
        <taxon>Enterobacterales</taxon>
        <taxon>Enterobacteriaceae</taxon>
        <taxon>Cedecea</taxon>
    </lineage>
</organism>
<dbReference type="Proteomes" id="UP000697927">
    <property type="component" value="Unassembled WGS sequence"/>
</dbReference>
<dbReference type="InterPro" id="IPR011004">
    <property type="entry name" value="Trimer_LpxA-like_sf"/>
</dbReference>
<evidence type="ECO:0000313" key="3">
    <source>
        <dbReference type="EMBL" id="NIY46599.1"/>
    </source>
</evidence>
<protein>
    <submittedName>
        <fullName evidence="3">LbetaH domain-containing protein</fullName>
    </submittedName>
</protein>
<dbReference type="InterPro" id="IPR040831">
    <property type="entry name" value="B_solenoid_ydck_rpt"/>
</dbReference>
<dbReference type="SUPFAM" id="SSF51161">
    <property type="entry name" value="Trimeric LpxA-like enzymes"/>
    <property type="match status" value="1"/>
</dbReference>
<dbReference type="EMBL" id="SOYS01000001">
    <property type="protein sequence ID" value="NIY46599.1"/>
    <property type="molecule type" value="Genomic_DNA"/>
</dbReference>
<evidence type="ECO:0000313" key="4">
    <source>
        <dbReference type="Proteomes" id="UP000697927"/>
    </source>
</evidence>